<protein>
    <submittedName>
        <fullName evidence="4">Nucleoporin Nup37</fullName>
    </submittedName>
</protein>
<proteinExistence type="predicted"/>
<dbReference type="PROSITE" id="PS00678">
    <property type="entry name" value="WD_REPEATS_1"/>
    <property type="match status" value="1"/>
</dbReference>
<dbReference type="PROSITE" id="PS50294">
    <property type="entry name" value="WD_REPEATS_REGION"/>
    <property type="match status" value="1"/>
</dbReference>
<feature type="repeat" description="WD" evidence="3">
    <location>
        <begin position="116"/>
        <end position="157"/>
    </location>
</feature>
<dbReference type="STRING" id="1661398.A0A482W8C0"/>
<sequence>MEITKQPEESKVYKKDLSEYGQILAVEISPFVLSQDIILIGFETKILLGHLKIDEQLEFDILADFKHESRCTSLTISPETSISILPNNIIFTAAGSDYRLRVFKSDLRRDNACKVLNGHTSYINDTKFDPDNNFLVSVSDDNTAKLWETEDFKCVATLQLTSPGVSTCWHREDNSKLLLPLGTLRFTTDCFIAVGGIAHLGFVKTMVRKLIVWECVLITSFCSVPIKNNLIFTEAGGHIRFSPFGELVAAVNGLDGTLKVMHVQNNQMKLSVPVTLPSNVSWHCRCPIVCIGDYMTLMFWKVISK</sequence>
<dbReference type="PANTHER" id="PTHR22806">
    <property type="entry name" value="NUCLEOPORIN NUP37 P37 -RELATED"/>
    <property type="match status" value="1"/>
</dbReference>
<keyword evidence="1 3" id="KW-0853">WD repeat</keyword>
<dbReference type="Proteomes" id="UP000292052">
    <property type="component" value="Unassembled WGS sequence"/>
</dbReference>
<dbReference type="AlphaFoldDB" id="A0A482W8C0"/>
<dbReference type="SUPFAM" id="SSF50978">
    <property type="entry name" value="WD40 repeat-like"/>
    <property type="match status" value="1"/>
</dbReference>
<dbReference type="InterPro" id="IPR019775">
    <property type="entry name" value="WD40_repeat_CS"/>
</dbReference>
<evidence type="ECO:0000256" key="3">
    <source>
        <dbReference type="PROSITE-ProRule" id="PRU00221"/>
    </source>
</evidence>
<dbReference type="InterPro" id="IPR037626">
    <property type="entry name" value="NUP37"/>
</dbReference>
<dbReference type="InterPro" id="IPR036322">
    <property type="entry name" value="WD40_repeat_dom_sf"/>
</dbReference>
<organism evidence="4 5">
    <name type="scientific">Asbolus verrucosus</name>
    <name type="common">Desert ironclad beetle</name>
    <dbReference type="NCBI Taxonomy" id="1661398"/>
    <lineage>
        <taxon>Eukaryota</taxon>
        <taxon>Metazoa</taxon>
        <taxon>Ecdysozoa</taxon>
        <taxon>Arthropoda</taxon>
        <taxon>Hexapoda</taxon>
        <taxon>Insecta</taxon>
        <taxon>Pterygota</taxon>
        <taxon>Neoptera</taxon>
        <taxon>Endopterygota</taxon>
        <taxon>Coleoptera</taxon>
        <taxon>Polyphaga</taxon>
        <taxon>Cucujiformia</taxon>
        <taxon>Tenebrionidae</taxon>
        <taxon>Pimeliinae</taxon>
        <taxon>Asbolus</taxon>
    </lineage>
</organism>
<reference evidence="4 5" key="1">
    <citation type="submission" date="2017-03" db="EMBL/GenBank/DDBJ databases">
        <title>Genome of the blue death feigning beetle - Asbolus verrucosus.</title>
        <authorList>
            <person name="Rider S.D."/>
        </authorList>
    </citation>
    <scope>NUCLEOTIDE SEQUENCE [LARGE SCALE GENOMIC DNA]</scope>
    <source>
        <strain evidence="4">Butters</strain>
        <tissue evidence="4">Head and leg muscle</tissue>
    </source>
</reference>
<evidence type="ECO:0000256" key="2">
    <source>
        <dbReference type="ARBA" id="ARBA00022737"/>
    </source>
</evidence>
<dbReference type="InterPro" id="IPR001680">
    <property type="entry name" value="WD40_rpt"/>
</dbReference>
<dbReference type="Gene3D" id="2.130.10.10">
    <property type="entry name" value="YVTN repeat-like/Quinoprotein amine dehydrogenase"/>
    <property type="match status" value="1"/>
</dbReference>
<keyword evidence="5" id="KW-1185">Reference proteome</keyword>
<gene>
    <name evidence="4" type="ORF">BDFB_006523</name>
</gene>
<accession>A0A482W8C0</accession>
<evidence type="ECO:0000313" key="4">
    <source>
        <dbReference type="EMBL" id="RZC40989.1"/>
    </source>
</evidence>
<dbReference type="Pfam" id="PF00400">
    <property type="entry name" value="WD40"/>
    <property type="match status" value="1"/>
</dbReference>
<evidence type="ECO:0000313" key="5">
    <source>
        <dbReference type="Proteomes" id="UP000292052"/>
    </source>
</evidence>
<dbReference type="EMBL" id="QDEB01021097">
    <property type="protein sequence ID" value="RZC40989.1"/>
    <property type="molecule type" value="Genomic_DNA"/>
</dbReference>
<dbReference type="SMART" id="SM00320">
    <property type="entry name" value="WD40"/>
    <property type="match status" value="2"/>
</dbReference>
<comment type="caution">
    <text evidence="4">The sequence shown here is derived from an EMBL/GenBank/DDBJ whole genome shotgun (WGS) entry which is preliminary data.</text>
</comment>
<dbReference type="GO" id="GO:0031080">
    <property type="term" value="C:nuclear pore outer ring"/>
    <property type="evidence" value="ECO:0007669"/>
    <property type="project" value="InterPro"/>
</dbReference>
<evidence type="ECO:0000256" key="1">
    <source>
        <dbReference type="ARBA" id="ARBA00022574"/>
    </source>
</evidence>
<dbReference type="PANTHER" id="PTHR22806:SF0">
    <property type="entry name" value="NUCLEOPORIN NUP37"/>
    <property type="match status" value="1"/>
</dbReference>
<dbReference type="OrthoDB" id="340259at2759"/>
<name>A0A482W8C0_ASBVE</name>
<keyword evidence="2" id="KW-0677">Repeat</keyword>
<dbReference type="PROSITE" id="PS50082">
    <property type="entry name" value="WD_REPEATS_2"/>
    <property type="match status" value="1"/>
</dbReference>
<dbReference type="InterPro" id="IPR015943">
    <property type="entry name" value="WD40/YVTN_repeat-like_dom_sf"/>
</dbReference>